<dbReference type="RefSeq" id="WP_184725336.1">
    <property type="nucleotide sequence ID" value="NZ_JACHIW010000001.1"/>
</dbReference>
<dbReference type="Proteomes" id="UP000584374">
    <property type="component" value="Unassembled WGS sequence"/>
</dbReference>
<feature type="signal peptide" evidence="2">
    <location>
        <begin position="1"/>
        <end position="27"/>
    </location>
</feature>
<protein>
    <recommendedName>
        <fullName evidence="5">ATP-binding protein</fullName>
    </recommendedName>
</protein>
<proteinExistence type="predicted"/>
<organism evidence="3 4">
    <name type="scientific">Saccharopolyspora phatthalungensis</name>
    <dbReference type="NCBI Taxonomy" id="664693"/>
    <lineage>
        <taxon>Bacteria</taxon>
        <taxon>Bacillati</taxon>
        <taxon>Actinomycetota</taxon>
        <taxon>Actinomycetes</taxon>
        <taxon>Pseudonocardiales</taxon>
        <taxon>Pseudonocardiaceae</taxon>
        <taxon>Saccharopolyspora</taxon>
    </lineage>
</organism>
<dbReference type="AlphaFoldDB" id="A0A840Q1Z5"/>
<evidence type="ECO:0000313" key="3">
    <source>
        <dbReference type="EMBL" id="MBB5153970.1"/>
    </source>
</evidence>
<feature type="compositionally biased region" description="Gly residues" evidence="1">
    <location>
        <begin position="193"/>
        <end position="206"/>
    </location>
</feature>
<evidence type="ECO:0000256" key="1">
    <source>
        <dbReference type="SAM" id="MobiDB-lite"/>
    </source>
</evidence>
<gene>
    <name evidence="3" type="ORF">BJ970_001504</name>
</gene>
<keyword evidence="2" id="KW-0732">Signal</keyword>
<feature type="chain" id="PRO_5032770362" description="ATP-binding protein" evidence="2">
    <location>
        <begin position="28"/>
        <end position="243"/>
    </location>
</feature>
<feature type="region of interest" description="Disordered" evidence="1">
    <location>
        <begin position="126"/>
        <end position="162"/>
    </location>
</feature>
<sequence length="243" mass="23499">MKRTLTAAAAVLAGGAGAVGFAATANAAETPQLPAELPTDNNLAQTAYHFAGTVHSAQQTVGDVVPVQERLAGRSGADDSLNGLTGALDGDKVTGKLGDMTGGKSLDTRDPLGTLPVGEVIPAGQTLPLARTGGPANDLLPPEMASALDGTRPGVPQTGPEQQNVDLVGEALNGALAGSPAGGSKPSVARGGEALGGVTGPQGPLGGVTNDLPVGKTAPAAPLGQVDDLLGHGPLGGANQLGG</sequence>
<evidence type="ECO:0000256" key="2">
    <source>
        <dbReference type="SAM" id="SignalP"/>
    </source>
</evidence>
<evidence type="ECO:0000313" key="4">
    <source>
        <dbReference type="Proteomes" id="UP000584374"/>
    </source>
</evidence>
<name>A0A840Q1Z5_9PSEU</name>
<evidence type="ECO:0008006" key="5">
    <source>
        <dbReference type="Google" id="ProtNLM"/>
    </source>
</evidence>
<reference evidence="3 4" key="1">
    <citation type="submission" date="2020-08" db="EMBL/GenBank/DDBJ databases">
        <title>Sequencing the genomes of 1000 actinobacteria strains.</title>
        <authorList>
            <person name="Klenk H.-P."/>
        </authorList>
    </citation>
    <scope>NUCLEOTIDE SEQUENCE [LARGE SCALE GENOMIC DNA]</scope>
    <source>
        <strain evidence="3 4">DSM 45584</strain>
    </source>
</reference>
<feature type="region of interest" description="Disordered" evidence="1">
    <location>
        <begin position="176"/>
        <end position="227"/>
    </location>
</feature>
<keyword evidence="4" id="KW-1185">Reference proteome</keyword>
<comment type="caution">
    <text evidence="3">The sequence shown here is derived from an EMBL/GenBank/DDBJ whole genome shotgun (WGS) entry which is preliminary data.</text>
</comment>
<accession>A0A840Q1Z5</accession>
<dbReference type="EMBL" id="JACHIW010000001">
    <property type="protein sequence ID" value="MBB5153970.1"/>
    <property type="molecule type" value="Genomic_DNA"/>
</dbReference>